<dbReference type="AlphaFoldDB" id="A0A1F7KA70"/>
<comment type="caution">
    <text evidence="12">The sequence shown here is derived from an EMBL/GenBank/DDBJ whole genome shotgun (WGS) entry which is preliminary data.</text>
</comment>
<dbReference type="InterPro" id="IPR008927">
    <property type="entry name" value="6-PGluconate_DH-like_C_sf"/>
</dbReference>
<evidence type="ECO:0000256" key="1">
    <source>
        <dbReference type="ARBA" id="ARBA00004701"/>
    </source>
</evidence>
<protein>
    <recommendedName>
        <fullName evidence="3 7">UDP-glucose 6-dehydrogenase</fullName>
        <ecNumber evidence="3 7">1.1.1.22</ecNumber>
    </recommendedName>
</protein>
<evidence type="ECO:0000256" key="2">
    <source>
        <dbReference type="ARBA" id="ARBA00006601"/>
    </source>
</evidence>
<dbReference type="GO" id="GO:0006065">
    <property type="term" value="P:UDP-glucuronate biosynthetic process"/>
    <property type="evidence" value="ECO:0007669"/>
    <property type="project" value="UniProtKB-UniPathway"/>
</dbReference>
<dbReference type="SMART" id="SM00984">
    <property type="entry name" value="UDPG_MGDP_dh_C"/>
    <property type="match status" value="1"/>
</dbReference>
<dbReference type="InterPro" id="IPR017476">
    <property type="entry name" value="UDP-Glc/GDP-Man"/>
</dbReference>
<evidence type="ECO:0000313" key="12">
    <source>
        <dbReference type="EMBL" id="OGK64743.1"/>
    </source>
</evidence>
<dbReference type="InterPro" id="IPR028357">
    <property type="entry name" value="UDPglc_DH_bac"/>
</dbReference>
<dbReference type="SUPFAM" id="SSF51735">
    <property type="entry name" value="NAD(P)-binding Rossmann-fold domains"/>
    <property type="match status" value="1"/>
</dbReference>
<dbReference type="PANTHER" id="PTHR43750:SF3">
    <property type="entry name" value="UDP-GLUCOSE 6-DEHYDROGENASE TUAD"/>
    <property type="match status" value="1"/>
</dbReference>
<dbReference type="GO" id="GO:0051287">
    <property type="term" value="F:NAD binding"/>
    <property type="evidence" value="ECO:0007669"/>
    <property type="project" value="InterPro"/>
</dbReference>
<dbReference type="EC" id="1.1.1.22" evidence="3 7"/>
<feature type="active site" description="Nucleophile" evidence="8">
    <location>
        <position position="223"/>
    </location>
</feature>
<dbReference type="UniPathway" id="UPA00038">
    <property type="reaction ID" value="UER00491"/>
</dbReference>
<feature type="binding site" evidence="9">
    <location>
        <position position="167"/>
    </location>
    <ligand>
        <name>substrate</name>
    </ligand>
</feature>
<dbReference type="InterPro" id="IPR036291">
    <property type="entry name" value="NAD(P)-bd_dom_sf"/>
</dbReference>
<name>A0A1F7KA70_9BACT</name>
<dbReference type="GO" id="GO:0000271">
    <property type="term" value="P:polysaccharide biosynthetic process"/>
    <property type="evidence" value="ECO:0007669"/>
    <property type="project" value="InterPro"/>
</dbReference>
<accession>A0A1F7KA70</accession>
<keyword evidence="5 7" id="KW-0520">NAD</keyword>
<dbReference type="InterPro" id="IPR001732">
    <property type="entry name" value="UDP-Glc/GDP-Man_DH_N"/>
</dbReference>
<dbReference type="PANTHER" id="PTHR43750">
    <property type="entry name" value="UDP-GLUCOSE 6-DEHYDROGENASE TUAD"/>
    <property type="match status" value="1"/>
</dbReference>
<dbReference type="Pfam" id="PF00984">
    <property type="entry name" value="UDPG_MGDP_dh"/>
    <property type="match status" value="1"/>
</dbReference>
<evidence type="ECO:0000256" key="5">
    <source>
        <dbReference type="ARBA" id="ARBA00023027"/>
    </source>
</evidence>
<evidence type="ECO:0000256" key="8">
    <source>
        <dbReference type="PIRSR" id="PIRSR500134-1"/>
    </source>
</evidence>
<organism evidence="12 13">
    <name type="scientific">Candidatus Roizmanbacteria bacterium RIFOXYA1_FULL_41_12</name>
    <dbReference type="NCBI Taxonomy" id="1802082"/>
    <lineage>
        <taxon>Bacteria</taxon>
        <taxon>Candidatus Roizmaniibacteriota</taxon>
    </lineage>
</organism>
<feature type="binding site" evidence="9">
    <location>
        <position position="220"/>
    </location>
    <ligand>
        <name>substrate</name>
    </ligand>
</feature>
<evidence type="ECO:0000256" key="4">
    <source>
        <dbReference type="ARBA" id="ARBA00023002"/>
    </source>
</evidence>
<proteinExistence type="inferred from homology"/>
<feature type="binding site" evidence="9">
    <location>
        <begin position="115"/>
        <end position="118"/>
    </location>
    <ligand>
        <name>substrate</name>
    </ligand>
</feature>
<dbReference type="Proteomes" id="UP000178450">
    <property type="component" value="Unassembled WGS sequence"/>
</dbReference>
<comment type="pathway">
    <text evidence="1">Nucleotide-sugar biosynthesis; UDP-alpha-D-glucuronate biosynthesis; UDP-alpha-D-glucuronate from UDP-alpha-D-glucose: step 1/1.</text>
</comment>
<feature type="binding site" evidence="10">
    <location>
        <position position="287"/>
    </location>
    <ligand>
        <name>NAD(+)</name>
        <dbReference type="ChEBI" id="CHEBI:57540"/>
    </ligand>
</feature>
<dbReference type="InterPro" id="IPR014026">
    <property type="entry name" value="UDP-Glc/GDP-Man_DH_dimer"/>
</dbReference>
<dbReference type="Gene3D" id="1.20.5.100">
    <property type="entry name" value="Cytochrome c1, transmembrane anchor, C-terminal"/>
    <property type="match status" value="1"/>
</dbReference>
<evidence type="ECO:0000256" key="9">
    <source>
        <dbReference type="PIRSR" id="PIRSR500134-2"/>
    </source>
</evidence>
<feature type="binding site" evidence="10">
    <location>
        <position position="84"/>
    </location>
    <ligand>
        <name>NAD(+)</name>
        <dbReference type="ChEBI" id="CHEBI:57540"/>
    </ligand>
</feature>
<feature type="binding site" evidence="10">
    <location>
        <position position="226"/>
    </location>
    <ligand>
        <name>NAD(+)</name>
        <dbReference type="ChEBI" id="CHEBI:57540"/>
    </ligand>
</feature>
<feature type="binding site" evidence="10">
    <location>
        <position position="48"/>
    </location>
    <ligand>
        <name>NAD(+)</name>
        <dbReference type="ChEBI" id="CHEBI:57540"/>
    </ligand>
</feature>
<dbReference type="InterPro" id="IPR014027">
    <property type="entry name" value="UDP-Glc/GDP-Man_DH_C"/>
</dbReference>
<comment type="similarity">
    <text evidence="2 7">Belongs to the UDP-glucose/GDP-mannose dehydrogenase family.</text>
</comment>
<evidence type="ECO:0000256" key="6">
    <source>
        <dbReference type="ARBA" id="ARBA00047473"/>
    </source>
</evidence>
<dbReference type="Gene3D" id="3.40.50.720">
    <property type="entry name" value="NAD(P)-binding Rossmann-like Domain"/>
    <property type="match status" value="2"/>
</dbReference>
<dbReference type="SUPFAM" id="SSF48179">
    <property type="entry name" value="6-phosphogluconate dehydrogenase C-terminal domain-like"/>
    <property type="match status" value="1"/>
</dbReference>
<dbReference type="PIRSF" id="PIRSF000124">
    <property type="entry name" value="UDPglc_GDPman_dh"/>
    <property type="match status" value="1"/>
</dbReference>
<dbReference type="SUPFAM" id="SSF52413">
    <property type="entry name" value="UDP-glucose/GDP-mannose dehydrogenase C-terminal domain"/>
    <property type="match status" value="1"/>
</dbReference>
<sequence>MQSGDPLIYEPGLKEMLQKNLTADRLHFTLSYEKAIAESDIVFIAVGTPPKENGEADLSMVLSVAEKIGRHLANRLTVVSCKSTVPVGTNAKIKAVIDKIKPQKAQVEVASCPEFLREGTALNDTINPDRVVIGSNSKQAISKLLELHQPLPGERVITDLSSAELIKYTANAMLANKISFANLIAFYCEKVGADVEAVLDAVGLDKRIGRIFMNPGVGYGGSCFPKDVKALIKIGEQLGVDPLFLETVEKINLQAKQSFVNKIVKHSPGKHLAVWGLSFKANTDDIREAPSLFIINELLNQGFTITAFDPVAQKNTRAILGDKINYAESPYQALSKADALVIITEWNEFKHADLIKVKKLLKQPVIFDGRNIYNPQILKKLGFRYYSVGRNSTV</sequence>
<keyword evidence="4 7" id="KW-0560">Oxidoreductase</keyword>
<dbReference type="Pfam" id="PF03721">
    <property type="entry name" value="UDPG_MGDP_dh_N"/>
    <property type="match status" value="1"/>
</dbReference>
<dbReference type="NCBIfam" id="TIGR03026">
    <property type="entry name" value="NDP-sugDHase"/>
    <property type="match status" value="1"/>
</dbReference>
<dbReference type="GO" id="GO:0003979">
    <property type="term" value="F:UDP-glucose 6-dehydrogenase activity"/>
    <property type="evidence" value="ECO:0007669"/>
    <property type="project" value="UniProtKB-EC"/>
</dbReference>
<feature type="binding site" evidence="9">
    <location>
        <position position="280"/>
    </location>
    <ligand>
        <name>substrate</name>
    </ligand>
</feature>
<evidence type="ECO:0000313" key="13">
    <source>
        <dbReference type="Proteomes" id="UP000178450"/>
    </source>
</evidence>
<feature type="binding site" evidence="9">
    <location>
        <begin position="212"/>
        <end position="216"/>
    </location>
    <ligand>
        <name>substrate</name>
    </ligand>
</feature>
<dbReference type="PIRSF" id="PIRSF500134">
    <property type="entry name" value="UDPglc_DH_bac"/>
    <property type="match status" value="1"/>
</dbReference>
<evidence type="ECO:0000256" key="3">
    <source>
        <dbReference type="ARBA" id="ARBA00012954"/>
    </source>
</evidence>
<gene>
    <name evidence="12" type="ORF">A2209_00220</name>
</gene>
<dbReference type="InterPro" id="IPR036220">
    <property type="entry name" value="UDP-Glc/GDP-Man_DH_C_sf"/>
</dbReference>
<evidence type="ECO:0000256" key="10">
    <source>
        <dbReference type="PIRSR" id="PIRSR500134-3"/>
    </source>
</evidence>
<comment type="catalytic activity">
    <reaction evidence="6 7">
        <text>UDP-alpha-D-glucose + 2 NAD(+) + H2O = UDP-alpha-D-glucuronate + 2 NADH + 3 H(+)</text>
        <dbReference type="Rhea" id="RHEA:23596"/>
        <dbReference type="ChEBI" id="CHEBI:15377"/>
        <dbReference type="ChEBI" id="CHEBI:15378"/>
        <dbReference type="ChEBI" id="CHEBI:57540"/>
        <dbReference type="ChEBI" id="CHEBI:57945"/>
        <dbReference type="ChEBI" id="CHEBI:58052"/>
        <dbReference type="ChEBI" id="CHEBI:58885"/>
        <dbReference type="EC" id="1.1.1.22"/>
    </reaction>
</comment>
<evidence type="ECO:0000256" key="7">
    <source>
        <dbReference type="PIRNR" id="PIRNR000124"/>
    </source>
</evidence>
<dbReference type="Pfam" id="PF03720">
    <property type="entry name" value="UDPG_MGDP_dh_C"/>
    <property type="match status" value="1"/>
</dbReference>
<evidence type="ECO:0000259" key="11">
    <source>
        <dbReference type="SMART" id="SM00984"/>
    </source>
</evidence>
<feature type="domain" description="UDP-glucose/GDP-mannose dehydrogenase C-terminal" evidence="11">
    <location>
        <begin position="273"/>
        <end position="375"/>
    </location>
</feature>
<feature type="binding site" evidence="10">
    <location>
        <position position="118"/>
    </location>
    <ligand>
        <name>NAD(+)</name>
        <dbReference type="ChEBI" id="CHEBI:57540"/>
    </ligand>
</feature>
<dbReference type="EMBL" id="MGBG01000015">
    <property type="protein sequence ID" value="OGK64743.1"/>
    <property type="molecule type" value="Genomic_DNA"/>
</dbReference>
<reference evidence="12 13" key="1">
    <citation type="journal article" date="2016" name="Nat. Commun.">
        <title>Thousands of microbial genomes shed light on interconnected biogeochemical processes in an aquifer system.</title>
        <authorList>
            <person name="Anantharaman K."/>
            <person name="Brown C.T."/>
            <person name="Hug L.A."/>
            <person name="Sharon I."/>
            <person name="Castelle C.J."/>
            <person name="Probst A.J."/>
            <person name="Thomas B.C."/>
            <person name="Singh A."/>
            <person name="Wilkins M.J."/>
            <person name="Karaoz U."/>
            <person name="Brodie E.L."/>
            <person name="Williams K.H."/>
            <person name="Hubbard S.S."/>
            <person name="Banfield J.F."/>
        </authorList>
    </citation>
    <scope>NUCLEOTIDE SEQUENCE [LARGE SCALE GENOMIC DNA]</scope>
</reference>